<accession>A0A9P8DFD3</accession>
<feature type="compositionally biased region" description="Acidic residues" evidence="1">
    <location>
        <begin position="225"/>
        <end position="238"/>
    </location>
</feature>
<dbReference type="RefSeq" id="XP_044679876.1">
    <property type="nucleotide sequence ID" value="XM_044824219.1"/>
</dbReference>
<gene>
    <name evidence="2" type="ORF">J7337_006557</name>
</gene>
<evidence type="ECO:0000256" key="1">
    <source>
        <dbReference type="SAM" id="MobiDB-lite"/>
    </source>
</evidence>
<dbReference type="Proteomes" id="UP000827133">
    <property type="component" value="Unassembled WGS sequence"/>
</dbReference>
<name>A0A9P8DFD3_9HYPO</name>
<feature type="compositionally biased region" description="Basic and acidic residues" evidence="1">
    <location>
        <begin position="35"/>
        <end position="46"/>
    </location>
</feature>
<organism evidence="2 3">
    <name type="scientific">Fusarium musae</name>
    <dbReference type="NCBI Taxonomy" id="1042133"/>
    <lineage>
        <taxon>Eukaryota</taxon>
        <taxon>Fungi</taxon>
        <taxon>Dikarya</taxon>
        <taxon>Ascomycota</taxon>
        <taxon>Pezizomycotina</taxon>
        <taxon>Sordariomycetes</taxon>
        <taxon>Hypocreomycetidae</taxon>
        <taxon>Hypocreales</taxon>
        <taxon>Nectriaceae</taxon>
        <taxon>Fusarium</taxon>
    </lineage>
</organism>
<keyword evidence="3" id="KW-1185">Reference proteome</keyword>
<feature type="region of interest" description="Disordered" evidence="1">
    <location>
        <begin position="1"/>
        <end position="50"/>
    </location>
</feature>
<evidence type="ECO:0000313" key="2">
    <source>
        <dbReference type="EMBL" id="KAG9500876.1"/>
    </source>
</evidence>
<dbReference type="EMBL" id="JAHBCI010000005">
    <property type="protein sequence ID" value="KAG9500876.1"/>
    <property type="molecule type" value="Genomic_DNA"/>
</dbReference>
<dbReference type="GeneID" id="68314413"/>
<comment type="caution">
    <text evidence="2">The sequence shown here is derived from an EMBL/GenBank/DDBJ whole genome shotgun (WGS) entry which is preliminary data.</text>
</comment>
<feature type="region of interest" description="Disordered" evidence="1">
    <location>
        <begin position="225"/>
        <end position="266"/>
    </location>
</feature>
<reference evidence="2" key="1">
    <citation type="journal article" date="2021" name="Mol. Plant Microbe Interact.">
        <title>Telomere to telomere genome assembly of Fusarium musae F31, causal agent of crown rot disease of banana.</title>
        <authorList>
            <person name="Degradi L."/>
            <person name="Tava V."/>
            <person name="Kunova A."/>
            <person name="Cortesi P."/>
            <person name="Saracchi M."/>
            <person name="Pasquali M."/>
        </authorList>
    </citation>
    <scope>NUCLEOTIDE SEQUENCE</scope>
    <source>
        <strain evidence="2">F31</strain>
    </source>
</reference>
<proteinExistence type="predicted"/>
<dbReference type="AlphaFoldDB" id="A0A9P8DFD3"/>
<protein>
    <submittedName>
        <fullName evidence="2">Uncharacterized protein</fullName>
    </submittedName>
</protein>
<sequence>MADNKMTGGKASDNKPTEKITPEKKATKGENTQETSKDNETIDAQHSDVQSAEDEVVKLSVIRQHLSAEVPDLFFDVFAKEGLGLPSQFCYPSAYDWLKKVVWKFHKKGEKATNDAEGTQSHLDRWTTEARQITGYEKLWAMCGLLRGMEYEDPGFVTRAKRYTNKLEGKVAEKAKVLQKLLDETPEPSFTEAEYRRSGIPRSERAIYRTELEYLIEEFDYFVEVEGDEDEESDSTEGEDGRDGDYELPQLKVIPQLKVTPPTPQR</sequence>
<dbReference type="KEGG" id="fmu:J7337_006557"/>
<evidence type="ECO:0000313" key="3">
    <source>
        <dbReference type="Proteomes" id="UP000827133"/>
    </source>
</evidence>
<feature type="compositionally biased region" description="Basic and acidic residues" evidence="1">
    <location>
        <begin position="12"/>
        <end position="28"/>
    </location>
</feature>